<evidence type="ECO:0000256" key="2">
    <source>
        <dbReference type="ARBA" id="ARBA00002368"/>
    </source>
</evidence>
<dbReference type="EMBL" id="VMRY01000018">
    <property type="protein sequence ID" value="TVT56813.1"/>
    <property type="molecule type" value="Genomic_DNA"/>
</dbReference>
<dbReference type="GO" id="GO:0006145">
    <property type="term" value="P:purine nucleobase catabolic process"/>
    <property type="evidence" value="ECO:0007669"/>
    <property type="project" value="TreeGrafter"/>
</dbReference>
<dbReference type="GO" id="GO:0004151">
    <property type="term" value="F:dihydroorotase activity"/>
    <property type="evidence" value="ECO:0007669"/>
    <property type="project" value="UniProtKB-EC"/>
</dbReference>
<comment type="cofactor">
    <cofactor evidence="1">
        <name>Zn(2+)</name>
        <dbReference type="ChEBI" id="CHEBI:29105"/>
    </cofactor>
</comment>
<comment type="similarity">
    <text evidence="3">Belongs to the metallo-dependent hydrolases superfamily. DHOase family. Class I DHOase subfamily.</text>
</comment>
<dbReference type="EC" id="3.5.2.3" evidence="7"/>
<organism evidence="7 8">
    <name type="scientific">Sedimenticola thiotaurini</name>
    <dbReference type="NCBI Taxonomy" id="1543721"/>
    <lineage>
        <taxon>Bacteria</taxon>
        <taxon>Pseudomonadati</taxon>
        <taxon>Pseudomonadota</taxon>
        <taxon>Gammaproteobacteria</taxon>
        <taxon>Chromatiales</taxon>
        <taxon>Sedimenticolaceae</taxon>
        <taxon>Sedimenticola</taxon>
    </lineage>
</organism>
<reference evidence="7 8" key="1">
    <citation type="submission" date="2019-07" db="EMBL/GenBank/DDBJ databases">
        <title>The pathways for chlorine oxyanion respiration interact through the shared metabolite chlorate.</title>
        <authorList>
            <person name="Barnum T.P."/>
            <person name="Cheng Y."/>
            <person name="Hill K.A."/>
            <person name="Lucas L.N."/>
            <person name="Carlson H.K."/>
            <person name="Coates J.D."/>
        </authorList>
    </citation>
    <scope>NUCLEOTIDE SEQUENCE [LARGE SCALE GENOMIC DNA]</scope>
    <source>
        <strain evidence="7">BK-3</strain>
    </source>
</reference>
<accession>A0A558D766</accession>
<evidence type="ECO:0000313" key="7">
    <source>
        <dbReference type="EMBL" id="TVT56813.1"/>
    </source>
</evidence>
<dbReference type="Gene3D" id="3.20.20.140">
    <property type="entry name" value="Metal-dependent hydrolases"/>
    <property type="match status" value="1"/>
</dbReference>
<evidence type="ECO:0000256" key="4">
    <source>
        <dbReference type="ARBA" id="ARBA00022723"/>
    </source>
</evidence>
<dbReference type="Pfam" id="PF01979">
    <property type="entry name" value="Amidohydro_1"/>
    <property type="match status" value="1"/>
</dbReference>
<dbReference type="GO" id="GO:0005737">
    <property type="term" value="C:cytoplasm"/>
    <property type="evidence" value="ECO:0007669"/>
    <property type="project" value="TreeGrafter"/>
</dbReference>
<dbReference type="InterPro" id="IPR002195">
    <property type="entry name" value="Dihydroorotase_CS"/>
</dbReference>
<dbReference type="InterPro" id="IPR050138">
    <property type="entry name" value="DHOase/Allantoinase_Hydrolase"/>
</dbReference>
<evidence type="ECO:0000259" key="6">
    <source>
        <dbReference type="Pfam" id="PF01979"/>
    </source>
</evidence>
<dbReference type="InterPro" id="IPR006680">
    <property type="entry name" value="Amidohydro-rel"/>
</dbReference>
<dbReference type="AlphaFoldDB" id="A0A558D766"/>
<dbReference type="InterPro" id="IPR011059">
    <property type="entry name" value="Metal-dep_hydrolase_composite"/>
</dbReference>
<dbReference type="NCBIfam" id="TIGR00857">
    <property type="entry name" value="pyrC_multi"/>
    <property type="match status" value="1"/>
</dbReference>
<evidence type="ECO:0000256" key="5">
    <source>
        <dbReference type="ARBA" id="ARBA00022801"/>
    </source>
</evidence>
<evidence type="ECO:0000256" key="1">
    <source>
        <dbReference type="ARBA" id="ARBA00001947"/>
    </source>
</evidence>
<dbReference type="SUPFAM" id="SSF51338">
    <property type="entry name" value="Composite domain of metallo-dependent hydrolases"/>
    <property type="match status" value="1"/>
</dbReference>
<dbReference type="CDD" id="cd01318">
    <property type="entry name" value="DHOase_IIb"/>
    <property type="match status" value="1"/>
</dbReference>
<dbReference type="SUPFAM" id="SSF51556">
    <property type="entry name" value="Metallo-dependent hydrolases"/>
    <property type="match status" value="1"/>
</dbReference>
<proteinExistence type="inferred from homology"/>
<dbReference type="InterPro" id="IPR032466">
    <property type="entry name" value="Metal_Hydrolase"/>
</dbReference>
<dbReference type="GO" id="GO:0046872">
    <property type="term" value="F:metal ion binding"/>
    <property type="evidence" value="ECO:0007669"/>
    <property type="project" value="UniProtKB-KW"/>
</dbReference>
<protein>
    <submittedName>
        <fullName evidence="7">Dihydroorotase</fullName>
        <ecNumber evidence="7">3.5.2.3</ecNumber>
    </submittedName>
</protein>
<dbReference type="STRING" id="1543721.AAY24_15010"/>
<gene>
    <name evidence="7" type="ORF">FHK82_06860</name>
</gene>
<comment type="caution">
    <text evidence="7">The sequence shown here is derived from an EMBL/GenBank/DDBJ whole genome shotgun (WGS) entry which is preliminary data.</text>
</comment>
<dbReference type="PANTHER" id="PTHR43668">
    <property type="entry name" value="ALLANTOINASE"/>
    <property type="match status" value="1"/>
</dbReference>
<dbReference type="Proteomes" id="UP000317355">
    <property type="component" value="Unassembled WGS sequence"/>
</dbReference>
<sequence length="447" mass="49770">MPEQILIKNASMVNDGRILEGDLLIRRGRIEQIAAEITVPDTARVLDAEGRTLIPGMIDDQVHFREPGATHKGDMQSESRAAVAGGITSIMDMPNTNPQTTTRAALEDKYLIAEDRSSANYAFYMGATNDNIEEIAALNPKQACGIKVFMGASTGNMLVNSEKALEAIFKDAPILVATHCEDTPTIQHLEEVYREKYGEDVPMACHPEIRSAEACYLSSSMAVGLAKRHGTRLHVLHLTTAREMELFEAGPLDNKMITAEACVHHLYFDDRDYANKGSFIKCNPAIKSKADRDGIRKALVENRIDVVATDHAPHTLDEKLNSYFNAPAGLPLVQWALPMMFELYHDHLISLEQLVEKTSHGPARLFNIAERGYLREGYWADLALVDLKSPYRVERGDVLYKCGWSPLEGERLRSSIVATFVNGQMAFREGRGVNHSVTGQRMEFDRP</sequence>
<evidence type="ECO:0000313" key="8">
    <source>
        <dbReference type="Proteomes" id="UP000317355"/>
    </source>
</evidence>
<keyword evidence="5 7" id="KW-0378">Hydrolase</keyword>
<comment type="function">
    <text evidence="2">Catalyzes the reversible cyclization of carbamoyl aspartate to dihydroorotate.</text>
</comment>
<dbReference type="GO" id="GO:0004038">
    <property type="term" value="F:allantoinase activity"/>
    <property type="evidence" value="ECO:0007669"/>
    <property type="project" value="TreeGrafter"/>
</dbReference>
<dbReference type="PROSITE" id="PS00483">
    <property type="entry name" value="DIHYDROOROTASE_2"/>
    <property type="match status" value="1"/>
</dbReference>
<dbReference type="PANTHER" id="PTHR43668:SF4">
    <property type="entry name" value="ALLANTOINASE"/>
    <property type="match status" value="1"/>
</dbReference>
<feature type="domain" description="Amidohydrolase-related" evidence="6">
    <location>
        <begin position="52"/>
        <end position="424"/>
    </location>
</feature>
<name>A0A558D766_9GAMM</name>
<dbReference type="NCBIfam" id="NF006688">
    <property type="entry name" value="PRK09236.1"/>
    <property type="match status" value="1"/>
</dbReference>
<keyword evidence="4" id="KW-0479">Metal-binding</keyword>
<evidence type="ECO:0000256" key="3">
    <source>
        <dbReference type="ARBA" id="ARBA00010286"/>
    </source>
</evidence>
<dbReference type="Gene3D" id="2.30.40.10">
    <property type="entry name" value="Urease, subunit C, domain 1"/>
    <property type="match status" value="1"/>
</dbReference>